<keyword evidence="2" id="KW-1185">Reference proteome</keyword>
<name>A0A142F2I8_9CAUD</name>
<proteinExistence type="predicted"/>
<organism evidence="1 2">
    <name type="scientific">Mycobacterium phage Bipper</name>
    <dbReference type="NCBI Taxonomy" id="1805457"/>
    <lineage>
        <taxon>Viruses</taxon>
        <taxon>Duplodnaviria</taxon>
        <taxon>Heunggongvirae</taxon>
        <taxon>Uroviricota</taxon>
        <taxon>Caudoviricetes</taxon>
        <taxon>Bippervirus</taxon>
        <taxon>Bippervirus bipper</taxon>
    </lineage>
</organism>
<accession>A0A142F2I8</accession>
<evidence type="ECO:0008006" key="3">
    <source>
        <dbReference type="Google" id="ProtNLM"/>
    </source>
</evidence>
<dbReference type="RefSeq" id="YP_009303207.1">
    <property type="nucleotide sequence ID" value="NC_031253.1"/>
</dbReference>
<sequence length="65" mass="7411">MSRAKPVPGKVTAKQTRDGWMWRWESPLGTPHLGADRHETEAKALAAGRRFARKQTSRRPVEDDQ</sequence>
<dbReference type="Proteomes" id="UP000201826">
    <property type="component" value="Segment"/>
</dbReference>
<reference evidence="2" key="1">
    <citation type="submission" date="2016-02" db="EMBL/GenBank/DDBJ databases">
        <authorList>
            <person name="Isern S."/>
            <person name="Barcellona C.M."/>
            <person name="Dozier K.D."/>
            <person name="Faust J.M."/>
            <person name="Fedrick A.J."/>
            <person name="Gagliardi L.E."/>
            <person name="Gatt S.M."/>
            <person name="Gleason P.S."/>
            <person name="Gomez E.A."/>
            <person name="Hoffman A.M."/>
            <person name="Jenkins M."/>
            <person name="Jones M.J."/>
            <person name="Lang J.F."/>
            <person name="Lequay S.M."/>
            <person name="Mars P.J."/>
            <person name="Mtchedlidze N."/>
            <person name="Osking Z.B."/>
            <person name="Paul L.M."/>
            <person name="Pica A.N."/>
            <person name="Robison M.D."/>
            <person name="Rodriguez D."/>
            <person name="Rosales K.A."/>
            <person name="Saravis L.E."/>
            <person name="Sisson B.M."/>
            <person name="Tan A.L."/>
            <person name="Voltaire R."/>
            <person name="Michael S.F."/>
            <person name="Warner M.H."/>
            <person name="Bradley K.W."/>
            <person name="Asai D.J."/>
            <person name="Bowman C.A."/>
            <person name="Russell D.A."/>
            <person name="Pope W.H."/>
            <person name="Jacobs-Sera D."/>
            <person name="Hendrix R.W."/>
            <person name="Hatfull G.F."/>
        </authorList>
    </citation>
    <scope>NUCLEOTIDE SEQUENCE [LARGE SCALE GENOMIC DNA]</scope>
</reference>
<evidence type="ECO:0000313" key="1">
    <source>
        <dbReference type="EMBL" id="AMQ66995.1"/>
    </source>
</evidence>
<protein>
    <recommendedName>
        <fullName evidence="3">DUF2188 domain-containing protein</fullName>
    </recommendedName>
</protein>
<evidence type="ECO:0000313" key="2">
    <source>
        <dbReference type="Proteomes" id="UP000201826"/>
    </source>
</evidence>
<gene>
    <name evidence="1" type="primary">60</name>
    <name evidence="1" type="ORF">SEA_BIPPER_60</name>
</gene>
<dbReference type="KEGG" id="vg:29125781"/>
<dbReference type="GeneID" id="29125781"/>
<dbReference type="EMBL" id="KU728633">
    <property type="protein sequence ID" value="AMQ66995.1"/>
    <property type="molecule type" value="Genomic_DNA"/>
</dbReference>